<gene>
    <name evidence="1" type="ORF">M9458_001461</name>
</gene>
<dbReference type="AlphaFoldDB" id="A0ABD0RYH2"/>
<sequence length="64" mass="7290">MAWWTVWIRTTQPFCRGSPDPIDIISQNQPASPQQAAQSFYQQISFLIGPESTHVINGDNPFNR</sequence>
<name>A0ABD0RYH2_CIRMR</name>
<comment type="caution">
    <text evidence="1">The sequence shown here is derived from an EMBL/GenBank/DDBJ whole genome shotgun (WGS) entry which is preliminary data.</text>
</comment>
<organism evidence="1 2">
    <name type="scientific">Cirrhinus mrigala</name>
    <name type="common">Mrigala</name>
    <dbReference type="NCBI Taxonomy" id="683832"/>
    <lineage>
        <taxon>Eukaryota</taxon>
        <taxon>Metazoa</taxon>
        <taxon>Chordata</taxon>
        <taxon>Craniata</taxon>
        <taxon>Vertebrata</taxon>
        <taxon>Euteleostomi</taxon>
        <taxon>Actinopterygii</taxon>
        <taxon>Neopterygii</taxon>
        <taxon>Teleostei</taxon>
        <taxon>Ostariophysi</taxon>
        <taxon>Cypriniformes</taxon>
        <taxon>Cyprinidae</taxon>
        <taxon>Labeoninae</taxon>
        <taxon>Labeonini</taxon>
        <taxon>Cirrhinus</taxon>
    </lineage>
</organism>
<reference evidence="1 2" key="1">
    <citation type="submission" date="2024-05" db="EMBL/GenBank/DDBJ databases">
        <title>Genome sequencing and assembly of Indian major carp, Cirrhinus mrigala (Hamilton, 1822).</title>
        <authorList>
            <person name="Mohindra V."/>
            <person name="Chowdhury L.M."/>
            <person name="Lal K."/>
            <person name="Jena J.K."/>
        </authorList>
    </citation>
    <scope>NUCLEOTIDE SEQUENCE [LARGE SCALE GENOMIC DNA]</scope>
    <source>
        <strain evidence="1">CM1030</strain>
        <tissue evidence="1">Blood</tissue>
    </source>
</reference>
<protein>
    <submittedName>
        <fullName evidence="1">Uncharacterized protein</fullName>
    </submittedName>
</protein>
<proteinExistence type="predicted"/>
<evidence type="ECO:0000313" key="1">
    <source>
        <dbReference type="EMBL" id="KAL0203443.1"/>
    </source>
</evidence>
<evidence type="ECO:0000313" key="2">
    <source>
        <dbReference type="Proteomes" id="UP001529510"/>
    </source>
</evidence>
<dbReference type="Proteomes" id="UP001529510">
    <property type="component" value="Unassembled WGS sequence"/>
</dbReference>
<feature type="non-terminal residue" evidence="1">
    <location>
        <position position="64"/>
    </location>
</feature>
<accession>A0ABD0RYH2</accession>
<dbReference type="EMBL" id="JAMKFB020000001">
    <property type="protein sequence ID" value="KAL0203443.1"/>
    <property type="molecule type" value="Genomic_DNA"/>
</dbReference>
<keyword evidence="2" id="KW-1185">Reference proteome</keyword>